<evidence type="ECO:0000313" key="3">
    <source>
        <dbReference type="Proteomes" id="UP000694501"/>
    </source>
</evidence>
<dbReference type="Proteomes" id="UP000694501">
    <property type="component" value="Unassembled WGS sequence"/>
</dbReference>
<protein>
    <submittedName>
        <fullName evidence="2">DUF3618 domain-containing protein</fullName>
    </submittedName>
</protein>
<keyword evidence="1" id="KW-0812">Transmembrane</keyword>
<keyword evidence="1" id="KW-0472">Membrane</keyword>
<dbReference type="AlphaFoldDB" id="A0A949JP84"/>
<dbReference type="EMBL" id="JAELVF020000001">
    <property type="protein sequence ID" value="MBU7598741.1"/>
    <property type="molecule type" value="Genomic_DNA"/>
</dbReference>
<gene>
    <name evidence="2" type="ORF">JGS22_014245</name>
</gene>
<proteinExistence type="predicted"/>
<keyword evidence="3" id="KW-1185">Reference proteome</keyword>
<accession>A0A949JP84</accession>
<dbReference type="InterPro" id="IPR022062">
    <property type="entry name" value="DUF3618"/>
</dbReference>
<comment type="caution">
    <text evidence="2">The sequence shown here is derived from an EMBL/GenBank/DDBJ whole genome shotgun (WGS) entry which is preliminary data.</text>
</comment>
<keyword evidence="1" id="KW-1133">Transmembrane helix</keyword>
<dbReference type="RefSeq" id="WP_211038645.1">
    <property type="nucleotide sequence ID" value="NZ_JAELVF020000001.1"/>
</dbReference>
<evidence type="ECO:0000313" key="2">
    <source>
        <dbReference type="EMBL" id="MBU7598741.1"/>
    </source>
</evidence>
<name>A0A949JP84_9ACTN</name>
<reference evidence="2" key="1">
    <citation type="submission" date="2021-06" db="EMBL/GenBank/DDBJ databases">
        <title>Sequencing of actinobacteria type strains.</title>
        <authorList>
            <person name="Nguyen G.-S."/>
            <person name="Wentzel A."/>
        </authorList>
    </citation>
    <scope>NUCLEOTIDE SEQUENCE</scope>
    <source>
        <strain evidence="2">P38-E01</strain>
    </source>
</reference>
<organism evidence="2 3">
    <name type="scientific">Streptomyces tardus</name>
    <dbReference type="NCBI Taxonomy" id="2780544"/>
    <lineage>
        <taxon>Bacteria</taxon>
        <taxon>Bacillati</taxon>
        <taxon>Actinomycetota</taxon>
        <taxon>Actinomycetes</taxon>
        <taxon>Kitasatosporales</taxon>
        <taxon>Streptomycetaceae</taxon>
        <taxon>Streptomyces</taxon>
    </lineage>
</organism>
<feature type="transmembrane region" description="Helical" evidence="1">
    <location>
        <begin position="83"/>
        <end position="100"/>
    </location>
</feature>
<sequence>MAQAKAPGEIEAQIARSRQRLAVTLDEIAVRVHPSTILGDVKDRVSDSVDRTVGQTCVRVNGLVDRARSQVVAPDGSPRTERIVPVAVVTVAVVGAVVVSRRKRR</sequence>
<evidence type="ECO:0000256" key="1">
    <source>
        <dbReference type="SAM" id="Phobius"/>
    </source>
</evidence>
<dbReference type="Pfam" id="PF12277">
    <property type="entry name" value="DUF3618"/>
    <property type="match status" value="1"/>
</dbReference>